<comment type="caution">
    <text evidence="3">The sequence shown here is derived from an EMBL/GenBank/DDBJ whole genome shotgun (WGS) entry which is preliminary data.</text>
</comment>
<dbReference type="Proteomes" id="UP001166286">
    <property type="component" value="Unassembled WGS sequence"/>
</dbReference>
<dbReference type="AlphaFoldDB" id="A0AA39QYI1"/>
<organism evidence="3 4">
    <name type="scientific">Cladonia borealis</name>
    <dbReference type="NCBI Taxonomy" id="184061"/>
    <lineage>
        <taxon>Eukaryota</taxon>
        <taxon>Fungi</taxon>
        <taxon>Dikarya</taxon>
        <taxon>Ascomycota</taxon>
        <taxon>Pezizomycotina</taxon>
        <taxon>Lecanoromycetes</taxon>
        <taxon>OSLEUM clade</taxon>
        <taxon>Lecanoromycetidae</taxon>
        <taxon>Lecanorales</taxon>
        <taxon>Lecanorineae</taxon>
        <taxon>Cladoniaceae</taxon>
        <taxon>Cladonia</taxon>
    </lineage>
</organism>
<reference evidence="3" key="1">
    <citation type="submission" date="2023-03" db="EMBL/GenBank/DDBJ databases">
        <title>Complete genome of Cladonia borealis.</title>
        <authorList>
            <person name="Park H."/>
        </authorList>
    </citation>
    <scope>NUCLEOTIDE SEQUENCE</scope>
    <source>
        <strain evidence="3">ANT050790</strain>
    </source>
</reference>
<evidence type="ECO:0000313" key="3">
    <source>
        <dbReference type="EMBL" id="KAK0510304.1"/>
    </source>
</evidence>
<comment type="subcellular location">
    <subcellularLocation>
        <location evidence="1">Nucleus</location>
    </subcellularLocation>
</comment>
<keyword evidence="2" id="KW-0539">Nucleus</keyword>
<dbReference type="Gene3D" id="1.20.1160.11">
    <property type="entry name" value="Paired amphipathic helix"/>
    <property type="match status" value="1"/>
</dbReference>
<dbReference type="GO" id="GO:0006355">
    <property type="term" value="P:regulation of DNA-templated transcription"/>
    <property type="evidence" value="ECO:0007669"/>
    <property type="project" value="InterPro"/>
</dbReference>
<accession>A0AA39QYI1</accession>
<proteinExistence type="predicted"/>
<dbReference type="EMBL" id="JAFEKC020000017">
    <property type="protein sequence ID" value="KAK0510304.1"/>
    <property type="molecule type" value="Genomic_DNA"/>
</dbReference>
<protein>
    <submittedName>
        <fullName evidence="3">Uncharacterized protein</fullName>
    </submittedName>
</protein>
<sequence>MTSDQKAEAILFEAVQPHLATDEGQKFLNGMATTERIKSLLSQHTGGVASQEFSQLLLHFMWEEISTTDFQSKFRQIFTSNPCLKTADLWDSFSPVLTGPVGSEAEQERVKKAFCDLLGLVTQKRDTSRPSLEDGMRFQQDVEKRFQTHPEKYERFLHASFGSWREGRDPSEDRKQMIELLEGEDDLLMQFGVIWPEKKSDKGSDGAA</sequence>
<dbReference type="SUPFAM" id="SSF47762">
    <property type="entry name" value="PAH2 domain"/>
    <property type="match status" value="1"/>
</dbReference>
<evidence type="ECO:0000313" key="4">
    <source>
        <dbReference type="Proteomes" id="UP001166286"/>
    </source>
</evidence>
<dbReference type="GO" id="GO:0005634">
    <property type="term" value="C:nucleus"/>
    <property type="evidence" value="ECO:0007669"/>
    <property type="project" value="UniProtKB-SubCell"/>
</dbReference>
<gene>
    <name evidence="3" type="ORF">JMJ35_007698</name>
</gene>
<keyword evidence="4" id="KW-1185">Reference proteome</keyword>
<evidence type="ECO:0000256" key="2">
    <source>
        <dbReference type="ARBA" id="ARBA00023242"/>
    </source>
</evidence>
<name>A0AA39QYI1_9LECA</name>
<dbReference type="InterPro" id="IPR036600">
    <property type="entry name" value="PAH_sf"/>
</dbReference>
<evidence type="ECO:0000256" key="1">
    <source>
        <dbReference type="ARBA" id="ARBA00004123"/>
    </source>
</evidence>